<evidence type="ECO:0000256" key="5">
    <source>
        <dbReference type="SAM" id="Phobius"/>
    </source>
</evidence>
<gene>
    <name evidence="8" type="ORF">K3718_09555</name>
</gene>
<feature type="transmembrane region" description="Helical" evidence="5">
    <location>
        <begin position="311"/>
        <end position="330"/>
    </location>
</feature>
<name>A0ABY5WEF1_9RHOB</name>
<dbReference type="InterPro" id="IPR004089">
    <property type="entry name" value="MCPsignal_dom"/>
</dbReference>
<evidence type="ECO:0000256" key="2">
    <source>
        <dbReference type="ARBA" id="ARBA00029447"/>
    </source>
</evidence>
<sequence length="735" mass="79096">MGMRFLQHLSIKVKITMLLAAPLLLSLWFVGNKLLELYERAQVNTTLAGELLESTSSLVHTLQVERGMSAGYLGGDSTVMPEALIKIRQQNDEAMADFLTRLEGVDRDGLNSEALQSIRVVQTELARKKEVRQQIASRSLPVRAAVDYYTALNTALIQAGLSVAQTIDNTGIAQNAVALSIFLRAKDAAGLERAAGAVGFANDWAPVNFQNYVAANERYKERMSRYLDFATTGDRNAVAEMNGLPEVKKFNALREAVLTGGDIAGETSKSFFDTATGLLKVLRSRETQLIADLKAGMAAYDTNNKVALTQMAIFAGLLLAGVLILGLVIARDMTSGLSVLNKALKQLASGDADAEVSGASRRDEIGEVARNVVDLRTVTQQKQEEETRAEKERREEILGVARRIGAALMDLQNKRLDNPIKEFFPVEFKSIRMDFNDSLKALSEAVSSIGELTSSVDESTKSIAEASMDLAHRTEAESATLEKTTHAMRELTASVQHSAENADRAERLADSAQSGVASCDQVVKNTIVAMDKLQESSQEISQITKVIQDIAFQTNLLALNAGVEAARAGEAGRGFAVVASEVRMLAQRCADAVQQIDELTARSSEQVKNGAALVDQAGQAMSSVNEQVGEISNLVVEIAGNIKEQSVQMGDVNTAVGELEVMAQQNAAMAEQTTAAATSLSEQAQELRELVTQFTVPQASGQLDALPRPSNQVAPHRAIDFDDDQSGYDPGSAAA</sequence>
<dbReference type="PANTHER" id="PTHR43531">
    <property type="entry name" value="PROTEIN ICFG"/>
    <property type="match status" value="1"/>
</dbReference>
<dbReference type="InterPro" id="IPR051310">
    <property type="entry name" value="MCP_chemotaxis"/>
</dbReference>
<proteinExistence type="inferred from homology"/>
<dbReference type="Pfam" id="PF08376">
    <property type="entry name" value="NIT"/>
    <property type="match status" value="1"/>
</dbReference>
<feature type="region of interest" description="Disordered" evidence="4">
    <location>
        <begin position="701"/>
        <end position="735"/>
    </location>
</feature>
<dbReference type="InterPro" id="IPR013587">
    <property type="entry name" value="Nitrate/nitrite_sensing"/>
</dbReference>
<keyword evidence="1" id="KW-0145">Chemotaxis</keyword>
<evidence type="ECO:0000313" key="9">
    <source>
        <dbReference type="Proteomes" id="UP001058514"/>
    </source>
</evidence>
<dbReference type="Gene3D" id="6.10.340.10">
    <property type="match status" value="1"/>
</dbReference>
<dbReference type="Proteomes" id="UP001058514">
    <property type="component" value="Chromosome"/>
</dbReference>
<dbReference type="EMBL" id="CP081051">
    <property type="protein sequence ID" value="UWQ39841.1"/>
    <property type="molecule type" value="Genomic_DNA"/>
</dbReference>
<dbReference type="Pfam" id="PF00672">
    <property type="entry name" value="HAMP"/>
    <property type="match status" value="1"/>
</dbReference>
<feature type="domain" description="HAMP" evidence="7">
    <location>
        <begin position="395"/>
        <end position="447"/>
    </location>
</feature>
<dbReference type="Gene3D" id="1.10.287.950">
    <property type="entry name" value="Methyl-accepting chemotaxis protein"/>
    <property type="match status" value="1"/>
</dbReference>
<feature type="domain" description="HAMP" evidence="7">
    <location>
        <begin position="331"/>
        <end position="384"/>
    </location>
</feature>
<evidence type="ECO:0000259" key="6">
    <source>
        <dbReference type="PROSITE" id="PS50111"/>
    </source>
</evidence>
<dbReference type="PROSITE" id="PS50885">
    <property type="entry name" value="HAMP"/>
    <property type="match status" value="2"/>
</dbReference>
<dbReference type="RefSeq" id="WP_259963378.1">
    <property type="nucleotide sequence ID" value="NZ_CP081051.1"/>
</dbReference>
<evidence type="ECO:0000259" key="7">
    <source>
        <dbReference type="PROSITE" id="PS50885"/>
    </source>
</evidence>
<dbReference type="PANTHER" id="PTHR43531:SF11">
    <property type="entry name" value="METHYL-ACCEPTING CHEMOTAXIS PROTEIN 3"/>
    <property type="match status" value="1"/>
</dbReference>
<protein>
    <submittedName>
        <fullName evidence="8">Nitrate- and nitrite sensing domain-containing protein</fullName>
    </submittedName>
</protein>
<evidence type="ECO:0000256" key="1">
    <source>
        <dbReference type="ARBA" id="ARBA00022500"/>
    </source>
</evidence>
<accession>A0ABY5WEF1</accession>
<dbReference type="CDD" id="cd11386">
    <property type="entry name" value="MCP_signal"/>
    <property type="match status" value="1"/>
</dbReference>
<evidence type="ECO:0000256" key="3">
    <source>
        <dbReference type="PROSITE-ProRule" id="PRU00284"/>
    </source>
</evidence>
<feature type="domain" description="Methyl-accepting transducer" evidence="6">
    <location>
        <begin position="452"/>
        <end position="681"/>
    </location>
</feature>
<evidence type="ECO:0000313" key="8">
    <source>
        <dbReference type="EMBL" id="UWQ39841.1"/>
    </source>
</evidence>
<evidence type="ECO:0000256" key="4">
    <source>
        <dbReference type="SAM" id="MobiDB-lite"/>
    </source>
</evidence>
<dbReference type="SUPFAM" id="SSF58104">
    <property type="entry name" value="Methyl-accepting chemotaxis protein (MCP) signaling domain"/>
    <property type="match status" value="1"/>
</dbReference>
<dbReference type="PROSITE" id="PS50111">
    <property type="entry name" value="CHEMOTAXIS_TRANSDUC_2"/>
    <property type="match status" value="1"/>
</dbReference>
<dbReference type="SMART" id="SM00283">
    <property type="entry name" value="MA"/>
    <property type="match status" value="1"/>
</dbReference>
<comment type="similarity">
    <text evidence="2">Belongs to the methyl-accepting chemotaxis (MCP) protein family.</text>
</comment>
<organism evidence="8 9">
    <name type="scientific">Leisingera aquaemixtae</name>
    <dbReference type="NCBI Taxonomy" id="1396826"/>
    <lineage>
        <taxon>Bacteria</taxon>
        <taxon>Pseudomonadati</taxon>
        <taxon>Pseudomonadota</taxon>
        <taxon>Alphaproteobacteria</taxon>
        <taxon>Rhodobacterales</taxon>
        <taxon>Roseobacteraceae</taxon>
        <taxon>Leisingera</taxon>
    </lineage>
</organism>
<keyword evidence="3" id="KW-0807">Transducer</keyword>
<reference evidence="8" key="1">
    <citation type="submission" date="2021-08" db="EMBL/GenBank/DDBJ databases">
        <authorList>
            <person name="Nwanade C."/>
            <person name="Wang M."/>
            <person name="Masoudi A."/>
            <person name="Yu Z."/>
            <person name="Liu J."/>
        </authorList>
    </citation>
    <scope>NUCLEOTIDE SEQUENCE</scope>
    <source>
        <strain evidence="8">S166</strain>
    </source>
</reference>
<dbReference type="Pfam" id="PF00015">
    <property type="entry name" value="MCPsignal"/>
    <property type="match status" value="1"/>
</dbReference>
<keyword evidence="5" id="KW-0812">Transmembrane</keyword>
<keyword evidence="5" id="KW-0472">Membrane</keyword>
<keyword evidence="9" id="KW-1185">Reference proteome</keyword>
<dbReference type="InterPro" id="IPR003660">
    <property type="entry name" value="HAMP_dom"/>
</dbReference>
<keyword evidence="5" id="KW-1133">Transmembrane helix</keyword>